<dbReference type="CDD" id="cd02440">
    <property type="entry name" value="AdoMet_MTases"/>
    <property type="match status" value="1"/>
</dbReference>
<name>C6BZN0_MARSD</name>
<dbReference type="PANTHER" id="PTHR43861:SF6">
    <property type="entry name" value="METHYLTRANSFERASE TYPE 11"/>
    <property type="match status" value="1"/>
</dbReference>
<evidence type="ECO:0000313" key="1">
    <source>
        <dbReference type="EMBL" id="ACS78937.1"/>
    </source>
</evidence>
<keyword evidence="1" id="KW-0489">Methyltransferase</keyword>
<sequence>MSRKDLQCPTCGQGTSKFWKMKSGFPIMRCSRCGLAHLQYIEQSVNELFFNDSAKDTQQEHINNTKKDNSSSNKDKIEYWSFPNFYSKHSAVFEHFFEERLKKIRSMTPQINSLLDIGCGYGFFLKHASETIPIVEGIELNKKIATYAKNQFGLNVHCIPVEEFHCDKKFDCLVMCDVLEHLENPVAILRSCQSLLNPGGILFIQVPNLTGFRLPMGHSWGLPHHIWQFNPNSLKSILQKAGFFPQEYQTGILGVIGSYENGGPTWFERMQWSAARKFKIGNRLQYIARCSQ</sequence>
<keyword evidence="2" id="KW-1185">Reference proteome</keyword>
<dbReference type="eggNOG" id="COG2227">
    <property type="taxonomic scope" value="Bacteria"/>
</dbReference>
<dbReference type="OrthoDB" id="5447504at2"/>
<dbReference type="RefSeq" id="WP_015850756.1">
    <property type="nucleotide sequence ID" value="NC_012881.1"/>
</dbReference>
<dbReference type="STRING" id="526222.Desal_0871"/>
<dbReference type="AlphaFoldDB" id="C6BZN0"/>
<proteinExistence type="predicted"/>
<dbReference type="Gene3D" id="3.40.50.150">
    <property type="entry name" value="Vaccinia Virus protein VP39"/>
    <property type="match status" value="1"/>
</dbReference>
<dbReference type="PANTHER" id="PTHR43861">
    <property type="entry name" value="TRANS-ACONITATE 2-METHYLTRANSFERASE-RELATED"/>
    <property type="match status" value="1"/>
</dbReference>
<dbReference type="InterPro" id="IPR029063">
    <property type="entry name" value="SAM-dependent_MTases_sf"/>
</dbReference>
<dbReference type="KEGG" id="dsa:Desal_0871"/>
<dbReference type="GO" id="GO:0008168">
    <property type="term" value="F:methyltransferase activity"/>
    <property type="evidence" value="ECO:0007669"/>
    <property type="project" value="UniProtKB-KW"/>
</dbReference>
<organism evidence="1 2">
    <name type="scientific">Maridesulfovibrio salexigens (strain ATCC 14822 / DSM 2638 / NCIMB 8403 / VKM B-1763)</name>
    <name type="common">Desulfovibrio salexigens</name>
    <dbReference type="NCBI Taxonomy" id="526222"/>
    <lineage>
        <taxon>Bacteria</taxon>
        <taxon>Pseudomonadati</taxon>
        <taxon>Thermodesulfobacteriota</taxon>
        <taxon>Desulfovibrionia</taxon>
        <taxon>Desulfovibrionales</taxon>
        <taxon>Desulfovibrionaceae</taxon>
        <taxon>Maridesulfovibrio</taxon>
    </lineage>
</organism>
<protein>
    <submittedName>
        <fullName evidence="1">Methyltransferase type 12</fullName>
    </submittedName>
</protein>
<dbReference type="HOGENOM" id="CLU_068669_2_0_7"/>
<evidence type="ECO:0000313" key="2">
    <source>
        <dbReference type="Proteomes" id="UP000002601"/>
    </source>
</evidence>
<dbReference type="SUPFAM" id="SSF53335">
    <property type="entry name" value="S-adenosyl-L-methionine-dependent methyltransferases"/>
    <property type="match status" value="1"/>
</dbReference>
<keyword evidence="1" id="KW-0808">Transferase</keyword>
<dbReference type="Pfam" id="PF13489">
    <property type="entry name" value="Methyltransf_23"/>
    <property type="match status" value="1"/>
</dbReference>
<dbReference type="EMBL" id="CP001649">
    <property type="protein sequence ID" value="ACS78937.1"/>
    <property type="molecule type" value="Genomic_DNA"/>
</dbReference>
<gene>
    <name evidence="1" type="ordered locus">Desal_0871</name>
</gene>
<accession>C6BZN0</accession>
<dbReference type="Proteomes" id="UP000002601">
    <property type="component" value="Chromosome"/>
</dbReference>
<reference evidence="1 2" key="1">
    <citation type="submission" date="2009-06" db="EMBL/GenBank/DDBJ databases">
        <title>Complete sequence of Desulfovibrio salexigens DSM 2638.</title>
        <authorList>
            <consortium name="US DOE Joint Genome Institute"/>
            <person name="Lucas S."/>
            <person name="Copeland A."/>
            <person name="Lapidus A."/>
            <person name="Glavina del Rio T."/>
            <person name="Tice H."/>
            <person name="Bruce D."/>
            <person name="Goodwin L."/>
            <person name="Pitluck S."/>
            <person name="Munk A.C."/>
            <person name="Brettin T."/>
            <person name="Detter J.C."/>
            <person name="Han C."/>
            <person name="Tapia R."/>
            <person name="Larimer F."/>
            <person name="Land M."/>
            <person name="Hauser L."/>
            <person name="Kyrpides N."/>
            <person name="Anderson I."/>
            <person name="Wall J.D."/>
            <person name="Arkin A.P."/>
            <person name="Dehal P."/>
            <person name="Chivian D."/>
            <person name="Giles B."/>
            <person name="Hazen T.C."/>
        </authorList>
    </citation>
    <scope>NUCLEOTIDE SEQUENCE [LARGE SCALE GENOMIC DNA]</scope>
    <source>
        <strain evidence="2">ATCC 14822 / DSM 2638 / NCIMB 8403 / VKM B-1763</strain>
    </source>
</reference>
<dbReference type="GO" id="GO:0032259">
    <property type="term" value="P:methylation"/>
    <property type="evidence" value="ECO:0007669"/>
    <property type="project" value="UniProtKB-KW"/>
</dbReference>